<evidence type="ECO:0000256" key="3">
    <source>
        <dbReference type="ARBA" id="ARBA00023163"/>
    </source>
</evidence>
<keyword evidence="7" id="KW-1185">Reference proteome</keyword>
<dbReference type="PRINTS" id="PR00455">
    <property type="entry name" value="HTHTETR"/>
</dbReference>
<name>A0A934V3F4_9PSEU</name>
<dbReference type="InterPro" id="IPR001647">
    <property type="entry name" value="HTH_TetR"/>
</dbReference>
<evidence type="ECO:0000313" key="7">
    <source>
        <dbReference type="Proteomes" id="UP000635245"/>
    </source>
</evidence>
<evidence type="ECO:0000256" key="2">
    <source>
        <dbReference type="ARBA" id="ARBA00023125"/>
    </source>
</evidence>
<dbReference type="PROSITE" id="PS50977">
    <property type="entry name" value="HTH_TETR_2"/>
    <property type="match status" value="1"/>
</dbReference>
<dbReference type="EMBL" id="JAENJH010000002">
    <property type="protein sequence ID" value="MBK1784287.1"/>
    <property type="molecule type" value="Genomic_DNA"/>
</dbReference>
<protein>
    <submittedName>
        <fullName evidence="6">TetR family transcriptional regulator</fullName>
    </submittedName>
</protein>
<feature type="DNA-binding region" description="H-T-H motif" evidence="4">
    <location>
        <begin position="36"/>
        <end position="55"/>
    </location>
</feature>
<dbReference type="InterPro" id="IPR050109">
    <property type="entry name" value="HTH-type_TetR-like_transc_reg"/>
</dbReference>
<proteinExistence type="predicted"/>
<evidence type="ECO:0000256" key="1">
    <source>
        <dbReference type="ARBA" id="ARBA00023015"/>
    </source>
</evidence>
<dbReference type="InterPro" id="IPR036271">
    <property type="entry name" value="Tet_transcr_reg_TetR-rel_C_sf"/>
</dbReference>
<dbReference type="PROSITE" id="PS01081">
    <property type="entry name" value="HTH_TETR_1"/>
    <property type="match status" value="1"/>
</dbReference>
<sequence length="200" mass="21974">MPPVKSRREMYSDATRAALLEQATALFAERGYTGTSLADVATATQVTRGAVYHHFASKLALFEAVIDAQESRAMEDVGAAAAGIDDPLEAAMTALGVFLDHCCEPVYGRLCWQEAPTALGFARWHDYEQDYALALVKGFVELLMRAGHLPHTAPESTTRYFFWMLGGAGLALSGTAPEDKQRVRDEWFDLIRKSISGMRP</sequence>
<evidence type="ECO:0000259" key="5">
    <source>
        <dbReference type="PROSITE" id="PS50977"/>
    </source>
</evidence>
<dbReference type="RefSeq" id="WP_200316554.1">
    <property type="nucleotide sequence ID" value="NZ_JAENJH010000002.1"/>
</dbReference>
<dbReference type="InterPro" id="IPR049484">
    <property type="entry name" value="Rv0078-like_C"/>
</dbReference>
<dbReference type="Proteomes" id="UP000635245">
    <property type="component" value="Unassembled WGS sequence"/>
</dbReference>
<dbReference type="InterPro" id="IPR023772">
    <property type="entry name" value="DNA-bd_HTH_TetR-type_CS"/>
</dbReference>
<comment type="caution">
    <text evidence="6">The sequence shown here is derived from an EMBL/GenBank/DDBJ whole genome shotgun (WGS) entry which is preliminary data.</text>
</comment>
<keyword evidence="2 4" id="KW-0238">DNA-binding</keyword>
<evidence type="ECO:0000256" key="4">
    <source>
        <dbReference type="PROSITE-ProRule" id="PRU00335"/>
    </source>
</evidence>
<organism evidence="6 7">
    <name type="scientific">Prauserella cavernicola</name>
    <dbReference type="NCBI Taxonomy" id="2800127"/>
    <lineage>
        <taxon>Bacteria</taxon>
        <taxon>Bacillati</taxon>
        <taxon>Actinomycetota</taxon>
        <taxon>Actinomycetes</taxon>
        <taxon>Pseudonocardiales</taxon>
        <taxon>Pseudonocardiaceae</taxon>
        <taxon>Prauserella</taxon>
    </lineage>
</organism>
<dbReference type="Pfam" id="PF21351">
    <property type="entry name" value="TetR_C_41"/>
    <property type="match status" value="1"/>
</dbReference>
<dbReference type="GO" id="GO:0000976">
    <property type="term" value="F:transcription cis-regulatory region binding"/>
    <property type="evidence" value="ECO:0007669"/>
    <property type="project" value="TreeGrafter"/>
</dbReference>
<dbReference type="InterPro" id="IPR009057">
    <property type="entry name" value="Homeodomain-like_sf"/>
</dbReference>
<feature type="domain" description="HTH tetR-type" evidence="5">
    <location>
        <begin position="13"/>
        <end position="73"/>
    </location>
</feature>
<dbReference type="PANTHER" id="PTHR30055">
    <property type="entry name" value="HTH-TYPE TRANSCRIPTIONAL REGULATOR RUTR"/>
    <property type="match status" value="1"/>
</dbReference>
<accession>A0A934V3F4</accession>
<keyword evidence="1" id="KW-0805">Transcription regulation</keyword>
<keyword evidence="3" id="KW-0804">Transcription</keyword>
<dbReference type="AlphaFoldDB" id="A0A934V3F4"/>
<gene>
    <name evidence="6" type="ORF">JHE00_08085</name>
</gene>
<dbReference type="GO" id="GO:0003700">
    <property type="term" value="F:DNA-binding transcription factor activity"/>
    <property type="evidence" value="ECO:0007669"/>
    <property type="project" value="TreeGrafter"/>
</dbReference>
<evidence type="ECO:0000313" key="6">
    <source>
        <dbReference type="EMBL" id="MBK1784287.1"/>
    </source>
</evidence>
<dbReference type="PANTHER" id="PTHR30055:SF234">
    <property type="entry name" value="HTH-TYPE TRANSCRIPTIONAL REGULATOR BETI"/>
    <property type="match status" value="1"/>
</dbReference>
<dbReference type="Gene3D" id="1.10.357.10">
    <property type="entry name" value="Tetracycline Repressor, domain 2"/>
    <property type="match status" value="1"/>
</dbReference>
<dbReference type="SUPFAM" id="SSF48498">
    <property type="entry name" value="Tetracyclin repressor-like, C-terminal domain"/>
    <property type="match status" value="1"/>
</dbReference>
<reference evidence="6" key="1">
    <citation type="submission" date="2020-12" db="EMBL/GenBank/DDBJ databases">
        <title>Prauserella sp. ASG 168, a novel actinomycete isolated from cave rock.</title>
        <authorList>
            <person name="Suriyachadkun C."/>
        </authorList>
    </citation>
    <scope>NUCLEOTIDE SEQUENCE</scope>
    <source>
        <strain evidence="6">ASG 168</strain>
    </source>
</reference>
<dbReference type="Pfam" id="PF00440">
    <property type="entry name" value="TetR_N"/>
    <property type="match status" value="1"/>
</dbReference>
<dbReference type="SUPFAM" id="SSF46689">
    <property type="entry name" value="Homeodomain-like"/>
    <property type="match status" value="1"/>
</dbReference>